<proteinExistence type="predicted"/>
<name>A0A7S4AXE2_9STRA</name>
<evidence type="ECO:0000256" key="1">
    <source>
        <dbReference type="SAM" id="MobiDB-lite"/>
    </source>
</evidence>
<protein>
    <submittedName>
        <fullName evidence="2">Uncharacterized protein</fullName>
    </submittedName>
</protein>
<feature type="compositionally biased region" description="Basic and acidic residues" evidence="1">
    <location>
        <begin position="415"/>
        <end position="434"/>
    </location>
</feature>
<feature type="region of interest" description="Disordered" evidence="1">
    <location>
        <begin position="380"/>
        <end position="560"/>
    </location>
</feature>
<evidence type="ECO:0000313" key="2">
    <source>
        <dbReference type="EMBL" id="CAE0730100.1"/>
    </source>
</evidence>
<feature type="compositionally biased region" description="Basic residues" evidence="1">
    <location>
        <begin position="435"/>
        <end position="452"/>
    </location>
</feature>
<accession>A0A7S4AXE2</accession>
<feature type="compositionally biased region" description="Basic residues" evidence="1">
    <location>
        <begin position="380"/>
        <end position="389"/>
    </location>
</feature>
<feature type="compositionally biased region" description="Basic and acidic residues" evidence="1">
    <location>
        <begin position="390"/>
        <end position="403"/>
    </location>
</feature>
<dbReference type="AlphaFoldDB" id="A0A7S4AXE2"/>
<feature type="compositionally biased region" description="Low complexity" evidence="1">
    <location>
        <begin position="496"/>
        <end position="511"/>
    </location>
</feature>
<sequence length="560" mass="61594">MEGMRHSISAHTSVVAAQLQAQHAHVKAQQAAAFAQQHRNNSFVWQQQQQQQAPVNNTTTAQMQNGYSNFMPSMMAMQANNMNQMAMVATAKLAPSKKNKASNSTLAVRSTVPRFNVAGGIYTVAQWARKCVEDNLEFIVKIARRGDPKADSVMLAYGDGCQTLVFFDDAMNKVPKDLSKIAKIHVGVSAATIDDKRNESEIAASGVLQPIDSLWDHLRYEQAIATLDKEEKIMFIHTSMTVYGDSVTGRQRVLQIKTKAPTSPFVADSYMRNVMFEQQVLAKWNGQVPEAIPSPPQGPMGMAAEATFVAVAESPPPDSDDAPEYLITFNPKELLLLEKAFDNALTPRDLKSKADKWSDEDQKKCQLTIIRANNEFKYVRPRKPNKKKAIPAEKDATAEKYDPSEEPGAKAPDNTSEKEEDGRSKEKATEESPKKIRKPSIIKKGPNPKKSPKNAEKKENPVDSDDEPIVKLKTPTSKANGKATSKKATPTKKASKLAAKSNVTTKTTTSTKKAKTLEAQSSKTGTKTTASKKRGRDKSVGPPPKKTRANSKVRTTRSKK</sequence>
<reference evidence="2" key="1">
    <citation type="submission" date="2021-01" db="EMBL/GenBank/DDBJ databases">
        <authorList>
            <person name="Corre E."/>
            <person name="Pelletier E."/>
            <person name="Niang G."/>
            <person name="Scheremetjew M."/>
            <person name="Finn R."/>
            <person name="Kale V."/>
            <person name="Holt S."/>
            <person name="Cochrane G."/>
            <person name="Meng A."/>
            <person name="Brown T."/>
            <person name="Cohen L."/>
        </authorList>
    </citation>
    <scope>NUCLEOTIDE SEQUENCE</scope>
    <source>
        <strain evidence="2">10249 10 AB</strain>
    </source>
</reference>
<dbReference type="EMBL" id="HBIX01035006">
    <property type="protein sequence ID" value="CAE0730100.1"/>
    <property type="molecule type" value="Transcribed_RNA"/>
</dbReference>
<organism evidence="2">
    <name type="scientific">Pseudo-nitzschia australis</name>
    <dbReference type="NCBI Taxonomy" id="44445"/>
    <lineage>
        <taxon>Eukaryota</taxon>
        <taxon>Sar</taxon>
        <taxon>Stramenopiles</taxon>
        <taxon>Ochrophyta</taxon>
        <taxon>Bacillariophyta</taxon>
        <taxon>Bacillariophyceae</taxon>
        <taxon>Bacillariophycidae</taxon>
        <taxon>Bacillariales</taxon>
        <taxon>Bacillariaceae</taxon>
        <taxon>Pseudo-nitzschia</taxon>
    </lineage>
</organism>
<feature type="compositionally biased region" description="Basic residues" evidence="1">
    <location>
        <begin position="545"/>
        <end position="560"/>
    </location>
</feature>
<gene>
    <name evidence="2" type="ORF">PAUS00366_LOCUS22886</name>
</gene>